<gene>
    <name evidence="17" type="ORF">PIB30_002034</name>
</gene>
<feature type="compositionally biased region" description="Polar residues" evidence="12">
    <location>
        <begin position="804"/>
        <end position="824"/>
    </location>
</feature>
<dbReference type="InterPro" id="IPR008271">
    <property type="entry name" value="Ser/Thr_kinase_AS"/>
</dbReference>
<dbReference type="Proteomes" id="UP001341840">
    <property type="component" value="Unassembled WGS sequence"/>
</dbReference>
<evidence type="ECO:0000256" key="6">
    <source>
        <dbReference type="ARBA" id="ARBA00022741"/>
    </source>
</evidence>
<dbReference type="PANTHER" id="PTHR27002">
    <property type="entry name" value="RECEPTOR-LIKE SERINE/THREONINE-PROTEIN KINASE SD1-8"/>
    <property type="match status" value="1"/>
</dbReference>
<dbReference type="InterPro" id="IPR024171">
    <property type="entry name" value="SRK-like_kinase"/>
</dbReference>
<dbReference type="SUPFAM" id="SSF56112">
    <property type="entry name" value="Protein kinase-like (PK-like)"/>
    <property type="match status" value="1"/>
</dbReference>
<keyword evidence="3 11" id="KW-0723">Serine/threonine-protein kinase</keyword>
<comment type="similarity">
    <text evidence="11">Belongs to the protein kinase superfamily. Ser/Thr protein kinase family.</text>
</comment>
<keyword evidence="2" id="KW-0472">Membrane</keyword>
<comment type="catalytic activity">
    <reaction evidence="11">
        <text>L-threonyl-[protein] + ATP = O-phospho-L-threonyl-[protein] + ADP + H(+)</text>
        <dbReference type="Rhea" id="RHEA:46608"/>
        <dbReference type="Rhea" id="RHEA-COMP:11060"/>
        <dbReference type="Rhea" id="RHEA-COMP:11605"/>
        <dbReference type="ChEBI" id="CHEBI:15378"/>
        <dbReference type="ChEBI" id="CHEBI:30013"/>
        <dbReference type="ChEBI" id="CHEBI:30616"/>
        <dbReference type="ChEBI" id="CHEBI:61977"/>
        <dbReference type="ChEBI" id="CHEBI:456216"/>
        <dbReference type="EC" id="2.7.11.1"/>
    </reaction>
</comment>
<dbReference type="InterPro" id="IPR001245">
    <property type="entry name" value="Ser-Thr/Tyr_kinase_cat_dom"/>
</dbReference>
<dbReference type="PROSITE" id="PS00108">
    <property type="entry name" value="PROTEIN_KINASE_ST"/>
    <property type="match status" value="1"/>
</dbReference>
<evidence type="ECO:0000259" key="15">
    <source>
        <dbReference type="PROSITE" id="PS50927"/>
    </source>
</evidence>
<evidence type="ECO:0000259" key="14">
    <source>
        <dbReference type="PROSITE" id="PS50011"/>
    </source>
</evidence>
<keyword evidence="6 11" id="KW-0547">Nucleotide-binding</keyword>
<dbReference type="InterPro" id="IPR000858">
    <property type="entry name" value="S_locus_glycoprot_dom"/>
</dbReference>
<keyword evidence="9" id="KW-1015">Disulfide bond</keyword>
<dbReference type="PROSITE" id="PS50927">
    <property type="entry name" value="BULB_LECTIN"/>
    <property type="match status" value="1"/>
</dbReference>
<dbReference type="SUPFAM" id="SSF51110">
    <property type="entry name" value="alpha-D-mannose-specific plant lectins"/>
    <property type="match status" value="1"/>
</dbReference>
<comment type="catalytic activity">
    <reaction evidence="11">
        <text>L-seryl-[protein] + ATP = O-phospho-L-seryl-[protein] + ADP + H(+)</text>
        <dbReference type="Rhea" id="RHEA:17989"/>
        <dbReference type="Rhea" id="RHEA-COMP:9863"/>
        <dbReference type="Rhea" id="RHEA-COMP:11604"/>
        <dbReference type="ChEBI" id="CHEBI:15378"/>
        <dbReference type="ChEBI" id="CHEBI:29999"/>
        <dbReference type="ChEBI" id="CHEBI:30616"/>
        <dbReference type="ChEBI" id="CHEBI:83421"/>
        <dbReference type="ChEBI" id="CHEBI:456216"/>
        <dbReference type="EC" id="2.7.11.1"/>
    </reaction>
</comment>
<dbReference type="CDD" id="cd01098">
    <property type="entry name" value="PAN_AP_plant"/>
    <property type="match status" value="1"/>
</dbReference>
<feature type="region of interest" description="Disordered" evidence="12">
    <location>
        <begin position="802"/>
        <end position="830"/>
    </location>
</feature>
<dbReference type="InterPro" id="IPR003609">
    <property type="entry name" value="Pan_app"/>
</dbReference>
<evidence type="ECO:0000256" key="12">
    <source>
        <dbReference type="SAM" id="MobiDB-lite"/>
    </source>
</evidence>
<evidence type="ECO:0000256" key="9">
    <source>
        <dbReference type="ARBA" id="ARBA00023157"/>
    </source>
</evidence>
<evidence type="ECO:0000256" key="1">
    <source>
        <dbReference type="ARBA" id="ARBA00004251"/>
    </source>
</evidence>
<dbReference type="InterPro" id="IPR001480">
    <property type="entry name" value="Bulb-type_lectin_dom"/>
</dbReference>
<keyword evidence="18" id="KW-1185">Reference proteome</keyword>
<dbReference type="Gene3D" id="1.10.510.10">
    <property type="entry name" value="Transferase(Phosphotransferase) domain 1"/>
    <property type="match status" value="1"/>
</dbReference>
<feature type="chain" id="PRO_5045648006" description="Receptor-like serine/threonine-protein kinase" evidence="13">
    <location>
        <begin position="33"/>
        <end position="830"/>
    </location>
</feature>
<dbReference type="InterPro" id="IPR036426">
    <property type="entry name" value="Bulb-type_lectin_dom_sf"/>
</dbReference>
<evidence type="ECO:0000256" key="2">
    <source>
        <dbReference type="ARBA" id="ARBA00022475"/>
    </source>
</evidence>
<evidence type="ECO:0000256" key="3">
    <source>
        <dbReference type="ARBA" id="ARBA00022527"/>
    </source>
</evidence>
<dbReference type="InterPro" id="IPR011009">
    <property type="entry name" value="Kinase-like_dom_sf"/>
</dbReference>
<evidence type="ECO:0000313" key="17">
    <source>
        <dbReference type="EMBL" id="MED6106143.1"/>
    </source>
</evidence>
<dbReference type="SMART" id="SM00473">
    <property type="entry name" value="PAN_AP"/>
    <property type="match status" value="1"/>
</dbReference>
<dbReference type="EC" id="2.7.11.1" evidence="11"/>
<evidence type="ECO:0000256" key="7">
    <source>
        <dbReference type="ARBA" id="ARBA00022777"/>
    </source>
</evidence>
<evidence type="ECO:0000256" key="11">
    <source>
        <dbReference type="PIRNR" id="PIRNR000641"/>
    </source>
</evidence>
<dbReference type="Pfam" id="PF01453">
    <property type="entry name" value="B_lectin"/>
    <property type="match status" value="1"/>
</dbReference>
<protein>
    <recommendedName>
        <fullName evidence="11">Receptor-like serine/threonine-protein kinase</fullName>
        <ecNumber evidence="11">2.7.11.1</ecNumber>
    </recommendedName>
</protein>
<evidence type="ECO:0000256" key="13">
    <source>
        <dbReference type="SAM" id="SignalP"/>
    </source>
</evidence>
<dbReference type="PIRSF" id="PIRSF000641">
    <property type="entry name" value="SRK"/>
    <property type="match status" value="1"/>
</dbReference>
<dbReference type="CDD" id="cd00028">
    <property type="entry name" value="B_lectin"/>
    <property type="match status" value="1"/>
</dbReference>
<keyword evidence="10" id="KW-0325">Glycoprotein</keyword>
<proteinExistence type="inferred from homology"/>
<reference evidence="17 18" key="1">
    <citation type="journal article" date="2023" name="Plants (Basel)">
        <title>Bridging the Gap: Combining Genomics and Transcriptomics Approaches to Understand Stylosanthes scabra, an Orphan Legume from the Brazilian Caatinga.</title>
        <authorList>
            <person name="Ferreira-Neto J.R.C."/>
            <person name="da Silva M.D."/>
            <person name="Binneck E."/>
            <person name="de Melo N.F."/>
            <person name="da Silva R.H."/>
            <person name="de Melo A.L.T.M."/>
            <person name="Pandolfi V."/>
            <person name="Bustamante F.O."/>
            <person name="Brasileiro-Vidal A.C."/>
            <person name="Benko-Iseppon A.M."/>
        </authorList>
    </citation>
    <scope>NUCLEOTIDE SEQUENCE [LARGE SCALE GENOMIC DNA]</scope>
    <source>
        <tissue evidence="17">Leaves</tissue>
    </source>
</reference>
<feature type="domain" description="Apple" evidence="16">
    <location>
        <begin position="375"/>
        <end position="448"/>
    </location>
</feature>
<dbReference type="SMART" id="SM00108">
    <property type="entry name" value="B_lectin"/>
    <property type="match status" value="1"/>
</dbReference>
<accession>A0ABU6Q2Q5</accession>
<comment type="caution">
    <text evidence="17">The sequence shown here is derived from an EMBL/GenBank/DDBJ whole genome shotgun (WGS) entry which is preliminary data.</text>
</comment>
<dbReference type="EMBL" id="JASCZI010000004">
    <property type="protein sequence ID" value="MED6106143.1"/>
    <property type="molecule type" value="Genomic_DNA"/>
</dbReference>
<keyword evidence="7 11" id="KW-0418">Kinase</keyword>
<sequence>MAFLTHHNHTNNSFSFIATLLIFCSSIHLCLSSVNDTITSAISINDNQTITSNNTDFNLGFFSPPNSTDRYAAIWYLSSSNIIWIANRDRPLKDSSGVIKIHKDGNLVVMDGKNRILWSTNIIFSTQNVTRNSSAQLQDNGKLVLSDDNTGETAWDSFTHPADSAVPTMKIAANRFTGKKIAYVSWKSPVDPSSGDFTGSLERLAAPEVFFWYKKTRPYWRTGPWNGRVFLGAPRMLTEYLYGWRLDHDPDGTDYLTYSFANPAEFGILSLTYDGKLRLARFLNKKNYVTFEVSQNECDFYGTCGAFGNCDPSSKPICSCFEGFEPRNLQEWSMKSWTSGCVRTKEAELQCGRLKNLKNSDNSSSSTTNNGGVEVQQDGFKVFNNMKVPDFAERSDANLDKCRTDCLGNCSCLAYAYDSYIGCMFWVSDLIDLQKFPYGGVDLFLRVPYSQLIGLIALAICSYILWRKWTAAKQTRTLPQKKTTVGEQKQMKLDELPLFEFEKLAIATNNFHTSNLLGKGGFGPVYKGQLEDGQEIAVKRLSKASGQGVEEFMNEVVVISKLQHRNLVRLLGCCIERDEQMLVYEFMPNKSLDAFLFDPQQRKVLDWKKRSKIIEGIARGILYLHRDSRLRIIHRDLKASNILLDDEMNPKISDFGLARIFRGGEDDEANTKRVVGTYGYMPPEYAMEGLFSEKSDVYSFGVLLLEIVSGRRNTSFYNHEQSLSLVGYAWKLWNEKNITSLIDPEIGDSCFEKSILRCIHIGLLCVQELTKERPTISTVVLMLISEITHLPPPGQVAFVHKQNMHSSESSQKTHQSNSNNNVTLTELEGR</sequence>
<dbReference type="SMART" id="SM00220">
    <property type="entry name" value="S_TKc"/>
    <property type="match status" value="1"/>
</dbReference>
<name>A0ABU6Q2Q5_9FABA</name>
<keyword evidence="5 13" id="KW-0732">Signal</keyword>
<dbReference type="InterPro" id="IPR000719">
    <property type="entry name" value="Prot_kinase_dom"/>
</dbReference>
<organism evidence="17 18">
    <name type="scientific">Stylosanthes scabra</name>
    <dbReference type="NCBI Taxonomy" id="79078"/>
    <lineage>
        <taxon>Eukaryota</taxon>
        <taxon>Viridiplantae</taxon>
        <taxon>Streptophyta</taxon>
        <taxon>Embryophyta</taxon>
        <taxon>Tracheophyta</taxon>
        <taxon>Spermatophyta</taxon>
        <taxon>Magnoliopsida</taxon>
        <taxon>eudicotyledons</taxon>
        <taxon>Gunneridae</taxon>
        <taxon>Pentapetalae</taxon>
        <taxon>rosids</taxon>
        <taxon>fabids</taxon>
        <taxon>Fabales</taxon>
        <taxon>Fabaceae</taxon>
        <taxon>Papilionoideae</taxon>
        <taxon>50 kb inversion clade</taxon>
        <taxon>dalbergioids sensu lato</taxon>
        <taxon>Dalbergieae</taxon>
        <taxon>Pterocarpus clade</taxon>
        <taxon>Stylosanthes</taxon>
    </lineage>
</organism>
<comment type="subcellular location">
    <subcellularLocation>
        <location evidence="1">Cell membrane</location>
        <topology evidence="1">Single-pass type I membrane protein</topology>
    </subcellularLocation>
</comment>
<dbReference type="Pfam" id="PF08276">
    <property type="entry name" value="PAN_2"/>
    <property type="match status" value="1"/>
</dbReference>
<dbReference type="PROSITE" id="PS50011">
    <property type="entry name" value="PROTEIN_KINASE_DOM"/>
    <property type="match status" value="1"/>
</dbReference>
<evidence type="ECO:0000313" key="18">
    <source>
        <dbReference type="Proteomes" id="UP001341840"/>
    </source>
</evidence>
<keyword evidence="4 11" id="KW-0808">Transferase</keyword>
<evidence type="ECO:0000256" key="10">
    <source>
        <dbReference type="ARBA" id="ARBA00023180"/>
    </source>
</evidence>
<dbReference type="Pfam" id="PF07714">
    <property type="entry name" value="PK_Tyr_Ser-Thr"/>
    <property type="match status" value="1"/>
</dbReference>
<evidence type="ECO:0000256" key="4">
    <source>
        <dbReference type="ARBA" id="ARBA00022679"/>
    </source>
</evidence>
<evidence type="ECO:0000259" key="16">
    <source>
        <dbReference type="PROSITE" id="PS50948"/>
    </source>
</evidence>
<dbReference type="PROSITE" id="PS50948">
    <property type="entry name" value="PAN"/>
    <property type="match status" value="1"/>
</dbReference>
<feature type="domain" description="Protein kinase" evidence="14">
    <location>
        <begin position="511"/>
        <end position="788"/>
    </location>
</feature>
<evidence type="ECO:0000256" key="5">
    <source>
        <dbReference type="ARBA" id="ARBA00022729"/>
    </source>
</evidence>
<dbReference type="Pfam" id="PF00954">
    <property type="entry name" value="S_locus_glycop"/>
    <property type="match status" value="1"/>
</dbReference>
<feature type="signal peptide" evidence="13">
    <location>
        <begin position="1"/>
        <end position="32"/>
    </location>
</feature>
<keyword evidence="8 11" id="KW-0067">ATP-binding</keyword>
<dbReference type="Gene3D" id="2.90.10.10">
    <property type="entry name" value="Bulb-type lectin domain"/>
    <property type="match status" value="1"/>
</dbReference>
<dbReference type="CDD" id="cd14066">
    <property type="entry name" value="STKc_IRAK"/>
    <property type="match status" value="1"/>
</dbReference>
<dbReference type="Gene3D" id="3.30.200.20">
    <property type="entry name" value="Phosphorylase Kinase, domain 1"/>
    <property type="match status" value="1"/>
</dbReference>
<dbReference type="PANTHER" id="PTHR27002:SF1082">
    <property type="entry name" value="OS06G0693000 PROTEIN"/>
    <property type="match status" value="1"/>
</dbReference>
<keyword evidence="2" id="KW-1003">Cell membrane</keyword>
<feature type="domain" description="Bulb-type lectin" evidence="15">
    <location>
        <begin position="35"/>
        <end position="158"/>
    </location>
</feature>
<evidence type="ECO:0000256" key="8">
    <source>
        <dbReference type="ARBA" id="ARBA00022840"/>
    </source>
</evidence>